<evidence type="ECO:0000256" key="1">
    <source>
        <dbReference type="SAM" id="MobiDB-lite"/>
    </source>
</evidence>
<feature type="transmembrane region" description="Helical" evidence="2">
    <location>
        <begin position="19"/>
        <end position="37"/>
    </location>
</feature>
<accession>A0A6N9U5Z9</accession>
<name>A0A6N9U5Z9_STRHA</name>
<reference evidence="3 4" key="1">
    <citation type="submission" date="2020-01" db="EMBL/GenBank/DDBJ databases">
        <title>Insect and environment-associated Actinomycetes.</title>
        <authorList>
            <person name="Currrie C."/>
            <person name="Chevrette M."/>
            <person name="Carlson C."/>
            <person name="Stubbendieck R."/>
            <person name="Wendt-Pienkowski E."/>
        </authorList>
    </citation>
    <scope>NUCLEOTIDE SEQUENCE [LARGE SCALE GENOMIC DNA]</scope>
    <source>
        <strain evidence="3 4">SID11342</strain>
    </source>
</reference>
<keyword evidence="2" id="KW-0472">Membrane</keyword>
<keyword evidence="2" id="KW-0812">Transmembrane</keyword>
<dbReference type="Proteomes" id="UP000471293">
    <property type="component" value="Unassembled WGS sequence"/>
</dbReference>
<evidence type="ECO:0000256" key="2">
    <source>
        <dbReference type="SAM" id="Phobius"/>
    </source>
</evidence>
<organism evidence="3 4">
    <name type="scientific">Streptomyces halstedii</name>
    <dbReference type="NCBI Taxonomy" id="1944"/>
    <lineage>
        <taxon>Bacteria</taxon>
        <taxon>Bacillati</taxon>
        <taxon>Actinomycetota</taxon>
        <taxon>Actinomycetes</taxon>
        <taxon>Kitasatosporales</taxon>
        <taxon>Streptomycetaceae</taxon>
        <taxon>Streptomyces</taxon>
    </lineage>
</organism>
<dbReference type="AlphaFoldDB" id="A0A6N9U5Z9"/>
<evidence type="ECO:0000313" key="4">
    <source>
        <dbReference type="Proteomes" id="UP000471293"/>
    </source>
</evidence>
<feature type="transmembrane region" description="Helical" evidence="2">
    <location>
        <begin position="57"/>
        <end position="76"/>
    </location>
</feature>
<protein>
    <submittedName>
        <fullName evidence="3">TPM domain-containing protein</fullName>
    </submittedName>
</protein>
<keyword evidence="2" id="KW-1133">Transmembrane helix</keyword>
<proteinExistence type="predicted"/>
<gene>
    <name evidence="3" type="ORF">G3I29_17885</name>
</gene>
<feature type="non-terminal residue" evidence="3">
    <location>
        <position position="339"/>
    </location>
</feature>
<comment type="caution">
    <text evidence="3">The sequence shown here is derived from an EMBL/GenBank/DDBJ whole genome shotgun (WGS) entry which is preliminary data.</text>
</comment>
<sequence>MTAPASRDRSCRPSTPGRFLLAGPVAWYGLALSTAYGARAGDPGPADGSVGGGTDSLAVPLAVVAVVLAVAAFTWARRRRRTTTRTTPAVTVWGGPHPGAAEPGMSPALDARSRADLVDTDDAVRTSEEELDFAVARHGQAAVPFTEAVAYARAELARAFRSRQRLDDAFPEDGAEGRRVLDEIIRRCADANARLDAVSGDFDRLRALEREAPEAVAGAEAAFRDLLDRMPAAEAALDGMRERYAPSAYAPVAGSIGQAQDRLVFATSSLNQARQAVDAGRHPEAAVHLRAAEGAVTQARVLVDGVERRAAELAEAAERLPDALTGAETDLTDAGALLK</sequence>
<evidence type="ECO:0000313" key="3">
    <source>
        <dbReference type="EMBL" id="NEA17346.1"/>
    </source>
</evidence>
<dbReference type="EMBL" id="JAAGLQ010000366">
    <property type="protein sequence ID" value="NEA17346.1"/>
    <property type="molecule type" value="Genomic_DNA"/>
</dbReference>
<feature type="region of interest" description="Disordered" evidence="1">
    <location>
        <begin position="86"/>
        <end position="107"/>
    </location>
</feature>